<dbReference type="Pfam" id="PF00561">
    <property type="entry name" value="Abhydrolase_1"/>
    <property type="match status" value="1"/>
</dbReference>
<sequence length="329" mass="35445">MARPDRRHLLGGLAGAAALALGGCSRIADRREERIESSTPPVGRIMRINGRNVHVWVGGQGPDLVLIHGGASNLRDLVDVLAPRLTDRYRVIAFDRPGHGYTDRASASYEGVNNTRGESPAQQATLLRAAARAMGVDRPIVLGHSVGASVALAWAMKSQDAAAALVLLSGAVMPYDGELPLYYQISATELGNKRAVPLITALTPPRYVEIALARAFAPQSPPQSFLDHSGVDLALRQQTIRAGTQQVRDLPGYLAEMSKRYASLYLPVEIVYGDRDQILPPELQSVPLARAIPNARLTRLRGVGHMPHYAETARVVDAIDRAALRAGVK</sequence>
<keyword evidence="3" id="KW-1185">Reference proteome</keyword>
<organism evidence="2 3">
    <name type="scientific">Maritimibacter fusiformis</name>
    <dbReference type="NCBI Taxonomy" id="2603819"/>
    <lineage>
        <taxon>Bacteria</taxon>
        <taxon>Pseudomonadati</taxon>
        <taxon>Pseudomonadota</taxon>
        <taxon>Alphaproteobacteria</taxon>
        <taxon>Rhodobacterales</taxon>
        <taxon>Roseobacteraceae</taxon>
        <taxon>Maritimibacter</taxon>
    </lineage>
</organism>
<dbReference type="PROSITE" id="PS51257">
    <property type="entry name" value="PROKAR_LIPOPROTEIN"/>
    <property type="match status" value="1"/>
</dbReference>
<dbReference type="SUPFAM" id="SSF53474">
    <property type="entry name" value="alpha/beta-Hydrolases"/>
    <property type="match status" value="1"/>
</dbReference>
<name>A0A5D0RL64_9RHOB</name>
<proteinExistence type="predicted"/>
<dbReference type="PANTHER" id="PTHR43689:SF8">
    <property type="entry name" value="ALPHA_BETA-HYDROLASES SUPERFAMILY PROTEIN"/>
    <property type="match status" value="1"/>
</dbReference>
<dbReference type="RefSeq" id="WP_148377938.1">
    <property type="nucleotide sequence ID" value="NZ_VSIY01000006.1"/>
</dbReference>
<dbReference type="InterPro" id="IPR029058">
    <property type="entry name" value="AB_hydrolase_fold"/>
</dbReference>
<dbReference type="PRINTS" id="PR00111">
    <property type="entry name" value="ABHYDROLASE"/>
</dbReference>
<dbReference type="AlphaFoldDB" id="A0A5D0RL64"/>
<dbReference type="InterPro" id="IPR000073">
    <property type="entry name" value="AB_hydrolase_1"/>
</dbReference>
<evidence type="ECO:0000259" key="1">
    <source>
        <dbReference type="Pfam" id="PF00561"/>
    </source>
</evidence>
<dbReference type="Proteomes" id="UP000322080">
    <property type="component" value="Unassembled WGS sequence"/>
</dbReference>
<dbReference type="Gene3D" id="3.40.50.1820">
    <property type="entry name" value="alpha/beta hydrolase"/>
    <property type="match status" value="1"/>
</dbReference>
<dbReference type="GO" id="GO:0016787">
    <property type="term" value="F:hydrolase activity"/>
    <property type="evidence" value="ECO:0007669"/>
    <property type="project" value="UniProtKB-KW"/>
</dbReference>
<gene>
    <name evidence="2" type="ORF">FVF75_10370</name>
</gene>
<protein>
    <submittedName>
        <fullName evidence="2">Alpha/beta hydrolase</fullName>
    </submittedName>
</protein>
<accession>A0A5D0RL64</accession>
<feature type="domain" description="AB hydrolase-1" evidence="1">
    <location>
        <begin position="64"/>
        <end position="309"/>
    </location>
</feature>
<evidence type="ECO:0000313" key="3">
    <source>
        <dbReference type="Proteomes" id="UP000322080"/>
    </source>
</evidence>
<dbReference type="PROSITE" id="PS51318">
    <property type="entry name" value="TAT"/>
    <property type="match status" value="1"/>
</dbReference>
<keyword evidence="2" id="KW-0378">Hydrolase</keyword>
<reference evidence="2 3" key="1">
    <citation type="submission" date="2019-08" db="EMBL/GenBank/DDBJ databases">
        <title>Identification of a novel species of the genus Boseongicola.</title>
        <authorList>
            <person name="Zhang X.-Q."/>
        </authorList>
    </citation>
    <scope>NUCLEOTIDE SEQUENCE [LARGE SCALE GENOMIC DNA]</scope>
    <source>
        <strain evidence="2 3">HY14</strain>
    </source>
</reference>
<dbReference type="EMBL" id="VSIY01000006">
    <property type="protein sequence ID" value="TYB81545.1"/>
    <property type="molecule type" value="Genomic_DNA"/>
</dbReference>
<evidence type="ECO:0000313" key="2">
    <source>
        <dbReference type="EMBL" id="TYB81545.1"/>
    </source>
</evidence>
<dbReference type="InterPro" id="IPR006311">
    <property type="entry name" value="TAT_signal"/>
</dbReference>
<comment type="caution">
    <text evidence="2">The sequence shown here is derived from an EMBL/GenBank/DDBJ whole genome shotgun (WGS) entry which is preliminary data.</text>
</comment>
<dbReference type="PANTHER" id="PTHR43689">
    <property type="entry name" value="HYDROLASE"/>
    <property type="match status" value="1"/>
</dbReference>